<sequence length="166" mass="17740">MSGIEPNESISDDLTTFSVDDEDQLQPEDTLVGDEVEDALDRGYSPADSPRGANAFGTTPYEQSLDETIDQRILQEEPDPTSAYGAPDNESGLDEDDRVGGDDPDAIDAEDDWLGDSEVGSRRAGRLVADDEGAHEDAEKQSWARDVGVDGAAASAEEAAVHIIEE</sequence>
<reference evidence="3 4" key="1">
    <citation type="submission" date="2022-11" db="EMBL/GenBank/DDBJ databases">
        <title>Anaerobic phenanthrene biodegradation by a DNRA strain PheN6.</title>
        <authorList>
            <person name="Zhang Z."/>
        </authorList>
    </citation>
    <scope>NUCLEOTIDE SEQUENCE [LARGE SCALE GENOMIC DNA]</scope>
    <source>
        <strain evidence="3 4">PheN6</strain>
    </source>
</reference>
<feature type="domain" description="DUF5709" evidence="2">
    <location>
        <begin position="118"/>
        <end position="166"/>
    </location>
</feature>
<proteinExistence type="predicted"/>
<dbReference type="EMBL" id="JAPFQL010000105">
    <property type="protein sequence ID" value="MDC5699069.1"/>
    <property type="molecule type" value="Genomic_DNA"/>
</dbReference>
<evidence type="ECO:0000313" key="4">
    <source>
        <dbReference type="Proteomes" id="UP001150259"/>
    </source>
</evidence>
<keyword evidence="4" id="KW-1185">Reference proteome</keyword>
<dbReference type="Proteomes" id="UP001150259">
    <property type="component" value="Unassembled WGS sequence"/>
</dbReference>
<feature type="compositionally biased region" description="Polar residues" evidence="1">
    <location>
        <begin position="8"/>
        <end position="18"/>
    </location>
</feature>
<evidence type="ECO:0000313" key="3">
    <source>
        <dbReference type="EMBL" id="MDC5699069.1"/>
    </source>
</evidence>
<evidence type="ECO:0000259" key="2">
    <source>
        <dbReference type="Pfam" id="PF18970"/>
    </source>
</evidence>
<feature type="compositionally biased region" description="Acidic residues" evidence="1">
    <location>
        <begin position="19"/>
        <end position="38"/>
    </location>
</feature>
<dbReference type="InterPro" id="IPR043763">
    <property type="entry name" value="DUF5709"/>
</dbReference>
<dbReference type="Pfam" id="PF18970">
    <property type="entry name" value="DUF5709"/>
    <property type="match status" value="1"/>
</dbReference>
<feature type="compositionally biased region" description="Acidic residues" evidence="1">
    <location>
        <begin position="91"/>
        <end position="115"/>
    </location>
</feature>
<evidence type="ECO:0000256" key="1">
    <source>
        <dbReference type="SAM" id="MobiDB-lite"/>
    </source>
</evidence>
<organism evidence="3 4">
    <name type="scientific">Intrasporangium calvum</name>
    <dbReference type="NCBI Taxonomy" id="53358"/>
    <lineage>
        <taxon>Bacteria</taxon>
        <taxon>Bacillati</taxon>
        <taxon>Actinomycetota</taxon>
        <taxon>Actinomycetes</taxon>
        <taxon>Micrococcales</taxon>
        <taxon>Intrasporangiaceae</taxon>
        <taxon>Intrasporangium</taxon>
    </lineage>
</organism>
<dbReference type="RefSeq" id="WP_272463627.1">
    <property type="nucleotide sequence ID" value="NZ_JAPFQL010000105.1"/>
</dbReference>
<protein>
    <submittedName>
        <fullName evidence="3">DUF5709 domain-containing protein</fullName>
    </submittedName>
</protein>
<name>A0ABT5GLW9_9MICO</name>
<gene>
    <name evidence="3" type="ORF">OO014_17605</name>
</gene>
<accession>A0ABT5GLW9</accession>
<comment type="caution">
    <text evidence="3">The sequence shown here is derived from an EMBL/GenBank/DDBJ whole genome shotgun (WGS) entry which is preliminary data.</text>
</comment>
<feature type="region of interest" description="Disordered" evidence="1">
    <location>
        <begin position="1"/>
        <end position="146"/>
    </location>
</feature>